<dbReference type="Proteomes" id="UP000825381">
    <property type="component" value="Chromosome"/>
</dbReference>
<feature type="transmembrane region" description="Helical" evidence="6">
    <location>
        <begin position="367"/>
        <end position="386"/>
    </location>
</feature>
<evidence type="ECO:0000313" key="7">
    <source>
        <dbReference type="EMBL" id="QYJ68319.1"/>
    </source>
</evidence>
<feature type="transmembrane region" description="Helical" evidence="6">
    <location>
        <begin position="293"/>
        <end position="317"/>
    </location>
</feature>
<dbReference type="InterPro" id="IPR023171">
    <property type="entry name" value="Na/H_antiporter_dom_sf"/>
</dbReference>
<dbReference type="NCBIfam" id="NF007111">
    <property type="entry name" value="PRK09560.1"/>
    <property type="match status" value="1"/>
</dbReference>
<feature type="transmembrane region" description="Helical" evidence="6">
    <location>
        <begin position="103"/>
        <end position="120"/>
    </location>
</feature>
<evidence type="ECO:0000256" key="6">
    <source>
        <dbReference type="HAMAP-Rule" id="MF_01844"/>
    </source>
</evidence>
<gene>
    <name evidence="6 7" type="primary">nhaA</name>
    <name evidence="7" type="ORF">K1I41_00055</name>
</gene>
<keyword evidence="2 6" id="KW-1003">Cell membrane</keyword>
<dbReference type="Gene3D" id="1.20.1530.10">
    <property type="entry name" value="Na+/H+ antiporter like domain"/>
    <property type="match status" value="1"/>
</dbReference>
<keyword evidence="6" id="KW-0406">Ion transport</keyword>
<feature type="transmembrane region" description="Helical" evidence="6">
    <location>
        <begin position="188"/>
        <end position="207"/>
    </location>
</feature>
<feature type="transmembrane region" description="Helical" evidence="6">
    <location>
        <begin position="12"/>
        <end position="35"/>
    </location>
</feature>
<dbReference type="NCBIfam" id="TIGR00773">
    <property type="entry name" value="NhaA"/>
    <property type="match status" value="1"/>
</dbReference>
<dbReference type="PANTHER" id="PTHR30341:SF0">
    <property type="entry name" value="NA(+)_H(+) ANTIPORTER NHAA"/>
    <property type="match status" value="1"/>
</dbReference>
<keyword evidence="5 6" id="KW-0472">Membrane</keyword>
<keyword evidence="6" id="KW-0050">Antiport</keyword>
<dbReference type="HAMAP" id="MF_01844">
    <property type="entry name" value="NhaA"/>
    <property type="match status" value="1"/>
</dbReference>
<evidence type="ECO:0000256" key="2">
    <source>
        <dbReference type="ARBA" id="ARBA00022475"/>
    </source>
</evidence>
<dbReference type="NCBIfam" id="NF007112">
    <property type="entry name" value="PRK09561.1"/>
    <property type="match status" value="1"/>
</dbReference>
<protein>
    <recommendedName>
        <fullName evidence="6">Na(+)/H(+) antiporter NhaA</fullName>
    </recommendedName>
    <alternativeName>
        <fullName evidence="6">Sodium/proton antiporter NhaA</fullName>
    </alternativeName>
</protein>
<keyword evidence="6" id="KW-0813">Transport</keyword>
<keyword evidence="8" id="KW-1185">Reference proteome</keyword>
<sequence length="402" mass="43219">MAKLINLKVFKDFFGSTSAGGIILIGCVIISLIIANTESADNFASLLNTEVGFANESVELRYPIILWINDGLMAIFFLLVGLEIKREIIEGELSSVKQAALPVLAAIGGVVIPALIYTGFNINEEAYVHGWGIPMATDIAFALGILSLLGNKVPSSVKIFLAALAIVDDLMAILVIAIFYSTDLHLTYLMYAGGIVGLLIVFNRMGVKNILFYVLPGMVMWYLIHHSGIHATIAGVLTALTLPTTPDAKESPLEKLEHMLTKPVNFIIMPVFAIANTNITFESGMLEGLASNLGMGIILGLFLGKPIGIFLMSWLSVKLKIAKLPAKSDWVHIVGLGLLGGIGFTMSIFIALQSFHGNVAYENEAKFAVLIASVLSGVCGYGILNLHNKKQKKKKEAVATVV</sequence>
<keyword evidence="3 6" id="KW-0812">Transmembrane</keyword>
<dbReference type="Pfam" id="PF06965">
    <property type="entry name" value="Na_H_antiport_1"/>
    <property type="match status" value="1"/>
</dbReference>
<evidence type="ECO:0000256" key="3">
    <source>
        <dbReference type="ARBA" id="ARBA00022692"/>
    </source>
</evidence>
<dbReference type="EMBL" id="CP080429">
    <property type="protein sequence ID" value="QYJ68319.1"/>
    <property type="molecule type" value="Genomic_DNA"/>
</dbReference>
<keyword evidence="4 6" id="KW-1133">Transmembrane helix</keyword>
<evidence type="ECO:0000256" key="5">
    <source>
        <dbReference type="ARBA" id="ARBA00023136"/>
    </source>
</evidence>
<keyword evidence="6" id="KW-0739">Sodium transport</keyword>
<feature type="transmembrane region" description="Helical" evidence="6">
    <location>
        <begin position="161"/>
        <end position="182"/>
    </location>
</feature>
<dbReference type="InterPro" id="IPR004670">
    <property type="entry name" value="NhaA"/>
</dbReference>
<dbReference type="RefSeq" id="WP_220640662.1">
    <property type="nucleotide sequence ID" value="NZ_CP080429.1"/>
</dbReference>
<proteinExistence type="inferred from homology"/>
<comment type="similarity">
    <text evidence="6">Belongs to the NhaA Na(+)/H(+) (TC 2.A.33) antiporter family.</text>
</comment>
<organism evidence="7 8">
    <name type="scientific">Flavobacterium litorale</name>
    <dbReference type="NCBI Taxonomy" id="2856519"/>
    <lineage>
        <taxon>Bacteria</taxon>
        <taxon>Pseudomonadati</taxon>
        <taxon>Bacteroidota</taxon>
        <taxon>Flavobacteriia</taxon>
        <taxon>Flavobacteriales</taxon>
        <taxon>Flavobacteriaceae</taxon>
        <taxon>Flavobacterium</taxon>
    </lineage>
</organism>
<name>A0ABX8VCE5_9FLAO</name>
<dbReference type="PANTHER" id="PTHR30341">
    <property type="entry name" value="SODIUM ION/PROTON ANTIPORTER NHAA-RELATED"/>
    <property type="match status" value="1"/>
</dbReference>
<evidence type="ECO:0000256" key="4">
    <source>
        <dbReference type="ARBA" id="ARBA00022989"/>
    </source>
</evidence>
<reference evidence="7 8" key="1">
    <citation type="submission" date="2021-07" db="EMBL/GenBank/DDBJ databases">
        <title>Flavobacterium WSW3-B6 sp.nov, isolated from seaweed.</title>
        <authorList>
            <person name="Muhammad N."/>
            <person name="Ho H."/>
            <person name="Lee Y.-J."/>
            <person name="Nguyen T."/>
            <person name="Ho J."/>
            <person name="Kim S.-G."/>
        </authorList>
    </citation>
    <scope>NUCLEOTIDE SEQUENCE [LARGE SCALE GENOMIC DNA]</scope>
    <source>
        <strain evidence="7 8">WSW3-B6</strain>
    </source>
</reference>
<dbReference type="PROSITE" id="PS51257">
    <property type="entry name" value="PROKAR_LIPOPROTEIN"/>
    <property type="match status" value="1"/>
</dbReference>
<evidence type="ECO:0000256" key="1">
    <source>
        <dbReference type="ARBA" id="ARBA00004429"/>
    </source>
</evidence>
<evidence type="ECO:0000313" key="8">
    <source>
        <dbReference type="Proteomes" id="UP000825381"/>
    </source>
</evidence>
<comment type="function">
    <text evidence="6">Na(+)/H(+) antiporter that extrudes sodium in exchange for external protons.</text>
</comment>
<feature type="transmembrane region" description="Helical" evidence="6">
    <location>
        <begin position="64"/>
        <end position="82"/>
    </location>
</feature>
<keyword evidence="6" id="KW-0915">Sodium</keyword>
<comment type="catalytic activity">
    <reaction evidence="6">
        <text>Na(+)(in) + 2 H(+)(out) = Na(+)(out) + 2 H(+)(in)</text>
        <dbReference type="Rhea" id="RHEA:29251"/>
        <dbReference type="ChEBI" id="CHEBI:15378"/>
        <dbReference type="ChEBI" id="CHEBI:29101"/>
    </reaction>
</comment>
<accession>A0ABX8VCE5</accession>
<comment type="subcellular location">
    <subcellularLocation>
        <location evidence="1">Cell inner membrane</location>
        <topology evidence="1">Multi-pass membrane protein</topology>
    </subcellularLocation>
    <subcellularLocation>
        <location evidence="6">Cell membrane</location>
        <topology evidence="6">Multi-pass membrane protein</topology>
    </subcellularLocation>
</comment>
<feature type="transmembrane region" description="Helical" evidence="6">
    <location>
        <begin position="329"/>
        <end position="355"/>
    </location>
</feature>
<feature type="transmembrane region" description="Helical" evidence="6">
    <location>
        <begin position="126"/>
        <end position="149"/>
    </location>
</feature>